<evidence type="ECO:0000256" key="6">
    <source>
        <dbReference type="ARBA" id="ARBA00022989"/>
    </source>
</evidence>
<dbReference type="InterPro" id="IPR038731">
    <property type="entry name" value="RgtA/B/C-like"/>
</dbReference>
<evidence type="ECO:0000313" key="10">
    <source>
        <dbReference type="EMBL" id="SNR35500.1"/>
    </source>
</evidence>
<keyword evidence="4 10" id="KW-0808">Transferase</keyword>
<dbReference type="InterPro" id="IPR050297">
    <property type="entry name" value="LipidA_mod_glycosyltrf_83"/>
</dbReference>
<dbReference type="GO" id="GO:0016763">
    <property type="term" value="F:pentosyltransferase activity"/>
    <property type="evidence" value="ECO:0007669"/>
    <property type="project" value="TreeGrafter"/>
</dbReference>
<feature type="domain" description="Glycosyltransferase RgtA/B/C/D-like" evidence="9">
    <location>
        <begin position="63"/>
        <end position="222"/>
    </location>
</feature>
<dbReference type="EMBL" id="FZNY01000001">
    <property type="protein sequence ID" value="SNR35500.1"/>
    <property type="molecule type" value="Genomic_DNA"/>
</dbReference>
<evidence type="ECO:0000256" key="5">
    <source>
        <dbReference type="ARBA" id="ARBA00022692"/>
    </source>
</evidence>
<feature type="transmembrane region" description="Helical" evidence="8">
    <location>
        <begin position="350"/>
        <end position="374"/>
    </location>
</feature>
<feature type="transmembrane region" description="Helical" evidence="8">
    <location>
        <begin position="380"/>
        <end position="399"/>
    </location>
</feature>
<dbReference type="Pfam" id="PF13231">
    <property type="entry name" value="PMT_2"/>
    <property type="match status" value="1"/>
</dbReference>
<name>A0A238VM89_9FLAO</name>
<evidence type="ECO:0000256" key="8">
    <source>
        <dbReference type="SAM" id="Phobius"/>
    </source>
</evidence>
<dbReference type="Proteomes" id="UP000198379">
    <property type="component" value="Unassembled WGS sequence"/>
</dbReference>
<keyword evidence="7 8" id="KW-0472">Membrane</keyword>
<dbReference type="GO" id="GO:0009103">
    <property type="term" value="P:lipopolysaccharide biosynthetic process"/>
    <property type="evidence" value="ECO:0007669"/>
    <property type="project" value="UniProtKB-ARBA"/>
</dbReference>
<evidence type="ECO:0000256" key="1">
    <source>
        <dbReference type="ARBA" id="ARBA00004651"/>
    </source>
</evidence>
<feature type="transmembrane region" description="Helical" evidence="8">
    <location>
        <begin position="209"/>
        <end position="231"/>
    </location>
</feature>
<evidence type="ECO:0000259" key="9">
    <source>
        <dbReference type="Pfam" id="PF13231"/>
    </source>
</evidence>
<gene>
    <name evidence="10" type="ORF">SAMN06265376_10150</name>
</gene>
<dbReference type="AlphaFoldDB" id="A0A238VM89"/>
<evidence type="ECO:0000256" key="7">
    <source>
        <dbReference type="ARBA" id="ARBA00023136"/>
    </source>
</evidence>
<feature type="transmembrane region" description="Helical" evidence="8">
    <location>
        <begin position="136"/>
        <end position="153"/>
    </location>
</feature>
<reference evidence="10 11" key="1">
    <citation type="submission" date="2017-06" db="EMBL/GenBank/DDBJ databases">
        <authorList>
            <person name="Kim H.J."/>
            <person name="Triplett B.A."/>
        </authorList>
    </citation>
    <scope>NUCLEOTIDE SEQUENCE [LARGE SCALE GENOMIC DNA]</scope>
    <source>
        <strain evidence="10 11">DSM 25597</strain>
    </source>
</reference>
<dbReference type="GO" id="GO:0005886">
    <property type="term" value="C:plasma membrane"/>
    <property type="evidence" value="ECO:0007669"/>
    <property type="project" value="UniProtKB-SubCell"/>
</dbReference>
<sequence>MIQLTQKYPKITILIVALFVFMLHLDVLYANIMEARNFVTAREMLSDGNWLLTTMDGLPRYEKPPLPTWFAAIFGSVFGIENIAALRFPSALITVVLLFFMYTLSRKLTNHKLQSLITALILATSFYIIFAGRNGTWDIFAHSFMLGGIYYLYQFFETEKQIYKNAIFAGVFVGLSFMSKGPVSHFALLLPFLIAYGVIYRFKGFKSRWLPLVLLLFITIVLSGWWAYYIYLLDSDDATRIALKETDSWKHRNVKPFYYYWSFFTQSGLWTIPAFISLLYPYLKSKVSNLKAYQFAIIWTFASVILLSFIPEKKSRYLLPVLIPLAFTISFYINYLFNHFKSLKSRWETVPVYFNFGLIGVIGISFPIVGYIFLKERLDGYYLYFICTSISLVLIGGYIIKSLIKKEISRVFFSSIFFIMAIITFGFPLANTFLDNPTRKSLTLIEEEEQITGRKVYNLNGLAPELIWDYGKTTTHIKLPGGKTKLPTEKSFGVLTRFNDLGHLKSTFPNHEIIFKDRYDYNVADSTKRGNKSRLKADYYWLDKKE</sequence>
<feature type="transmembrane region" description="Helical" evidence="8">
    <location>
        <begin position="292"/>
        <end position="311"/>
    </location>
</feature>
<accession>A0A238VM89</accession>
<feature type="transmembrane region" description="Helical" evidence="8">
    <location>
        <begin position="317"/>
        <end position="338"/>
    </location>
</feature>
<dbReference type="OrthoDB" id="8353433at2"/>
<protein>
    <submittedName>
        <fullName evidence="10">4-amino-4-deoxy-L-arabinose transferase</fullName>
    </submittedName>
</protein>
<feature type="transmembrane region" description="Helical" evidence="8">
    <location>
        <begin position="113"/>
        <end position="130"/>
    </location>
</feature>
<keyword evidence="2" id="KW-1003">Cell membrane</keyword>
<feature type="transmembrane region" description="Helical" evidence="8">
    <location>
        <begin position="185"/>
        <end position="202"/>
    </location>
</feature>
<keyword evidence="3" id="KW-0328">Glycosyltransferase</keyword>
<feature type="transmembrane region" description="Helical" evidence="8">
    <location>
        <begin position="12"/>
        <end position="32"/>
    </location>
</feature>
<organism evidence="10 11">
    <name type="scientific">Dokdonia pacifica</name>
    <dbReference type="NCBI Taxonomy" id="1627892"/>
    <lineage>
        <taxon>Bacteria</taxon>
        <taxon>Pseudomonadati</taxon>
        <taxon>Bacteroidota</taxon>
        <taxon>Flavobacteriia</taxon>
        <taxon>Flavobacteriales</taxon>
        <taxon>Flavobacteriaceae</taxon>
        <taxon>Dokdonia</taxon>
    </lineage>
</organism>
<evidence type="ECO:0000256" key="3">
    <source>
        <dbReference type="ARBA" id="ARBA00022676"/>
    </source>
</evidence>
<dbReference type="RefSeq" id="WP_089369430.1">
    <property type="nucleotide sequence ID" value="NZ_BMEP01000002.1"/>
</dbReference>
<dbReference type="PANTHER" id="PTHR33908:SF3">
    <property type="entry name" value="UNDECAPRENYL PHOSPHATE-ALPHA-4-AMINO-4-DEOXY-L-ARABINOSE ARABINOSYL TRANSFERASE"/>
    <property type="match status" value="1"/>
</dbReference>
<keyword evidence="5 8" id="KW-0812">Transmembrane</keyword>
<proteinExistence type="predicted"/>
<comment type="subcellular location">
    <subcellularLocation>
        <location evidence="1">Cell membrane</location>
        <topology evidence="1">Multi-pass membrane protein</topology>
    </subcellularLocation>
</comment>
<dbReference type="GO" id="GO:0010041">
    <property type="term" value="P:response to iron(III) ion"/>
    <property type="evidence" value="ECO:0007669"/>
    <property type="project" value="TreeGrafter"/>
</dbReference>
<evidence type="ECO:0000313" key="11">
    <source>
        <dbReference type="Proteomes" id="UP000198379"/>
    </source>
</evidence>
<evidence type="ECO:0000256" key="2">
    <source>
        <dbReference type="ARBA" id="ARBA00022475"/>
    </source>
</evidence>
<feature type="transmembrane region" description="Helical" evidence="8">
    <location>
        <begin position="258"/>
        <end position="280"/>
    </location>
</feature>
<feature type="transmembrane region" description="Helical" evidence="8">
    <location>
        <begin position="411"/>
        <end position="430"/>
    </location>
</feature>
<dbReference type="PANTHER" id="PTHR33908">
    <property type="entry name" value="MANNOSYLTRANSFERASE YKCB-RELATED"/>
    <property type="match status" value="1"/>
</dbReference>
<evidence type="ECO:0000256" key="4">
    <source>
        <dbReference type="ARBA" id="ARBA00022679"/>
    </source>
</evidence>
<keyword evidence="6 8" id="KW-1133">Transmembrane helix</keyword>
<feature type="transmembrane region" description="Helical" evidence="8">
    <location>
        <begin position="68"/>
        <end position="101"/>
    </location>
</feature>
<keyword evidence="11" id="KW-1185">Reference proteome</keyword>